<proteinExistence type="predicted"/>
<protein>
    <submittedName>
        <fullName evidence="1">Uncharacterized protein</fullName>
    </submittedName>
</protein>
<gene>
    <name evidence="1" type="ORF">L3Q82_016447</name>
</gene>
<evidence type="ECO:0000313" key="2">
    <source>
        <dbReference type="Proteomes" id="UP000831701"/>
    </source>
</evidence>
<reference evidence="1" key="1">
    <citation type="submission" date="2022-04" db="EMBL/GenBank/DDBJ databases">
        <title>Jade perch genome.</title>
        <authorList>
            <person name="Chao B."/>
        </authorList>
    </citation>
    <scope>NUCLEOTIDE SEQUENCE</scope>
    <source>
        <strain evidence="1">CB-2022</strain>
    </source>
</reference>
<comment type="caution">
    <text evidence="1">The sequence shown here is derived from an EMBL/GenBank/DDBJ whole genome shotgun (WGS) entry which is preliminary data.</text>
</comment>
<keyword evidence="2" id="KW-1185">Reference proteome</keyword>
<name>A0ACB8XA89_9TELE</name>
<sequence length="595" mass="64855">MPGESWRDGKQSGVEAAREKRRRKRSRRGREGSGDRLRKSGTLYNPNRSIYPAMMRHHSHSPSPFNSSVESGSPLPPSPPDSDWEYHCSQVSPLTSSVSSPSRCSSSSSPVCSSPQPSSQTPPTPTLYPGNRSGTHHGEKPGGKRKYKSRHLDSDDKDPTWRPVSSHRREKRRERREKERRKRGRRQRQRRDAGNSSSRRCREDRSPSVEIIYEGTITSTTTQPSARKRRRKRPRRTQHSSSPVIITLDSDSSHDDVNNKNNNRSSSSSPLSSQKTVDFSDLPPLPLVHSAGVGETLNAEIGELPVDILDRGSGSETEPAGPSAAAGPIAIDNSDNSDRDVDVENVEESSSLLGLDDDKGPADTKANSAACQRQSGTVDGGSRSTEMNDAAPTTTDLVHKTDSEVCTSERRLLATILNDLRGITAPKCDLSLNFEPNCSSNTRKSFQDHSEVGPAHSNQDDWLTETRHQNTNFPEFNDIGEQNRGFNLPTCRASIPPLPPLKEGSIGEEVKEVPPLLKQASPIRPYNRNTPPPLKHKDTGSPHHSPISPTHLHSTHASVDADSAGSEKGGVPSPGRGGVPGPSGGVQVSQGFVHE</sequence>
<organism evidence="1 2">
    <name type="scientific">Scortum barcoo</name>
    <name type="common">barcoo grunter</name>
    <dbReference type="NCBI Taxonomy" id="214431"/>
    <lineage>
        <taxon>Eukaryota</taxon>
        <taxon>Metazoa</taxon>
        <taxon>Chordata</taxon>
        <taxon>Craniata</taxon>
        <taxon>Vertebrata</taxon>
        <taxon>Euteleostomi</taxon>
        <taxon>Actinopterygii</taxon>
        <taxon>Neopterygii</taxon>
        <taxon>Teleostei</taxon>
        <taxon>Neoteleostei</taxon>
        <taxon>Acanthomorphata</taxon>
        <taxon>Eupercaria</taxon>
        <taxon>Centrarchiformes</taxon>
        <taxon>Terapontoidei</taxon>
        <taxon>Terapontidae</taxon>
        <taxon>Scortum</taxon>
    </lineage>
</organism>
<dbReference type="Proteomes" id="UP000831701">
    <property type="component" value="Chromosome 2"/>
</dbReference>
<evidence type="ECO:0000313" key="1">
    <source>
        <dbReference type="EMBL" id="KAI3376432.1"/>
    </source>
</evidence>
<accession>A0ACB8XA89</accession>
<dbReference type="EMBL" id="CM041532">
    <property type="protein sequence ID" value="KAI3376432.1"/>
    <property type="molecule type" value="Genomic_DNA"/>
</dbReference>